<evidence type="ECO:0000313" key="3">
    <source>
        <dbReference type="Proteomes" id="UP000250321"/>
    </source>
</evidence>
<dbReference type="InterPro" id="IPR050796">
    <property type="entry name" value="SCF_F-box_component"/>
</dbReference>
<dbReference type="Pfam" id="PF07734">
    <property type="entry name" value="FBA_1"/>
    <property type="match status" value="1"/>
</dbReference>
<dbReference type="OrthoDB" id="1154148at2759"/>
<dbReference type="Gene3D" id="1.20.1280.50">
    <property type="match status" value="1"/>
</dbReference>
<dbReference type="Proteomes" id="UP000250321">
    <property type="component" value="Unassembled WGS sequence"/>
</dbReference>
<keyword evidence="3" id="KW-1185">Reference proteome</keyword>
<comment type="caution">
    <text evidence="2">The sequence shown here is derived from an EMBL/GenBank/DDBJ whole genome shotgun (WGS) entry which is preliminary data.</text>
</comment>
<dbReference type="STRING" id="2094558.A0A314XU52"/>
<protein>
    <submittedName>
        <fullName evidence="2">F-box/kelch-repeat protein</fullName>
    </submittedName>
</protein>
<dbReference type="InterPro" id="IPR006527">
    <property type="entry name" value="F-box-assoc_dom_typ1"/>
</dbReference>
<dbReference type="InterPro" id="IPR017451">
    <property type="entry name" value="F-box-assoc_interact_dom"/>
</dbReference>
<dbReference type="EMBL" id="PJQY01002277">
    <property type="protein sequence ID" value="PQP95090.1"/>
    <property type="molecule type" value="Genomic_DNA"/>
</dbReference>
<dbReference type="Pfam" id="PF00646">
    <property type="entry name" value="F-box"/>
    <property type="match status" value="1"/>
</dbReference>
<sequence length="435" mass="50435">MEKRGLTGNSNSNGQLPSTMIEEILTRLPVKSLCRFKCVSKSWSSLISDNPSFVASHLYKGIGKDKDDLLFRRRRRVIFTDAAGNGLHSMHLDYDDEFLNHNKEEDASSDHDNRNRNCFDFVEDEEEVGGSNLLVTTATELQYVYSELPGISVSMLGWCNGLLLCMFLYDPQLYLVNPATRQSKKLPEIPTEYLIDDLYYFCDVYGFGFDSSTHQHKVVNGIVYRTNVRDDDGGVQFNVYTLETNSWRQIHEYVFPYHIFPCRNKGTLLNGNLHWLGTRVGEDDHHHSSLLIVSLVLTQDQEEVREIPPPREINSSQTRRSKLGVFREWLCVTFEGEYGKAAPTYNEFWVMKEYGVGESWTKMTVSIPYWNLSHSGFWTKSHDLMVFEEELVMYNFNNHSFRNLRVREIGKVGRVETYWESIVSLKKSEKNKRSN</sequence>
<dbReference type="CDD" id="cd22157">
    <property type="entry name" value="F-box_AtFBW1-like"/>
    <property type="match status" value="1"/>
</dbReference>
<dbReference type="PROSITE" id="PS50181">
    <property type="entry name" value="FBOX"/>
    <property type="match status" value="1"/>
</dbReference>
<dbReference type="NCBIfam" id="TIGR01640">
    <property type="entry name" value="F_box_assoc_1"/>
    <property type="match status" value="1"/>
</dbReference>
<proteinExistence type="predicted"/>
<dbReference type="InterPro" id="IPR036047">
    <property type="entry name" value="F-box-like_dom_sf"/>
</dbReference>
<dbReference type="SUPFAM" id="SSF81383">
    <property type="entry name" value="F-box domain"/>
    <property type="match status" value="1"/>
</dbReference>
<dbReference type="PANTHER" id="PTHR31672">
    <property type="entry name" value="BNACNNG10540D PROTEIN"/>
    <property type="match status" value="1"/>
</dbReference>
<dbReference type="InterPro" id="IPR001810">
    <property type="entry name" value="F-box_dom"/>
</dbReference>
<accession>A0A314XU52</accession>
<feature type="domain" description="F-box" evidence="1">
    <location>
        <begin position="10"/>
        <end position="62"/>
    </location>
</feature>
<organism evidence="2 3">
    <name type="scientific">Prunus yedoensis var. nudiflora</name>
    <dbReference type="NCBI Taxonomy" id="2094558"/>
    <lineage>
        <taxon>Eukaryota</taxon>
        <taxon>Viridiplantae</taxon>
        <taxon>Streptophyta</taxon>
        <taxon>Embryophyta</taxon>
        <taxon>Tracheophyta</taxon>
        <taxon>Spermatophyta</taxon>
        <taxon>Magnoliopsida</taxon>
        <taxon>eudicotyledons</taxon>
        <taxon>Gunneridae</taxon>
        <taxon>Pentapetalae</taxon>
        <taxon>rosids</taxon>
        <taxon>fabids</taxon>
        <taxon>Rosales</taxon>
        <taxon>Rosaceae</taxon>
        <taxon>Amygdaloideae</taxon>
        <taxon>Amygdaleae</taxon>
        <taxon>Prunus</taxon>
    </lineage>
</organism>
<dbReference type="PANTHER" id="PTHR31672:SF13">
    <property type="entry name" value="F-BOX PROTEIN CPR30-LIKE"/>
    <property type="match status" value="1"/>
</dbReference>
<evidence type="ECO:0000313" key="2">
    <source>
        <dbReference type="EMBL" id="PQP95090.1"/>
    </source>
</evidence>
<gene>
    <name evidence="2" type="ORF">Pyn_05934</name>
</gene>
<reference evidence="2 3" key="1">
    <citation type="submission" date="2018-02" db="EMBL/GenBank/DDBJ databases">
        <title>Draft genome of wild Prunus yedoensis var. nudiflora.</title>
        <authorList>
            <person name="Baek S."/>
            <person name="Kim J.-H."/>
            <person name="Choi K."/>
            <person name="Kim G.-B."/>
            <person name="Cho A."/>
            <person name="Jang H."/>
            <person name="Shin C.-H."/>
            <person name="Yu H.-J."/>
            <person name="Mun J.-H."/>
        </authorList>
    </citation>
    <scope>NUCLEOTIDE SEQUENCE [LARGE SCALE GENOMIC DNA]</scope>
    <source>
        <strain evidence="3">cv. Jeju island</strain>
        <tissue evidence="2">Leaf</tissue>
    </source>
</reference>
<dbReference type="SMART" id="SM00256">
    <property type="entry name" value="FBOX"/>
    <property type="match status" value="1"/>
</dbReference>
<evidence type="ECO:0000259" key="1">
    <source>
        <dbReference type="PROSITE" id="PS50181"/>
    </source>
</evidence>
<dbReference type="AlphaFoldDB" id="A0A314XU52"/>
<name>A0A314XU52_PRUYE</name>